<dbReference type="InterPro" id="IPR013762">
    <property type="entry name" value="Integrase-like_cat_sf"/>
</dbReference>
<keyword evidence="1" id="KW-0233">DNA recombination</keyword>
<keyword evidence="3" id="KW-1185">Reference proteome</keyword>
<organism evidence="2 3">
    <name type="scientific">Mycolicibacterium llatzerense</name>
    <dbReference type="NCBI Taxonomy" id="280871"/>
    <lineage>
        <taxon>Bacteria</taxon>
        <taxon>Bacillati</taxon>
        <taxon>Actinomycetota</taxon>
        <taxon>Actinomycetes</taxon>
        <taxon>Mycobacteriales</taxon>
        <taxon>Mycobacteriaceae</taxon>
        <taxon>Mycolicibacterium</taxon>
    </lineage>
</organism>
<dbReference type="Gene3D" id="1.10.443.10">
    <property type="entry name" value="Intergrase catalytic core"/>
    <property type="match status" value="1"/>
</dbReference>
<sequence length="727" mass="80013">MNARTEQAGTMSVFSGVDVCDTAGLRLVAGATRPRYDDDVWDLSGVADLSRQTKPFARNWDFSLIANVDWRFVAKDIALAFLAPADPHVICLPSAFRVPRNPATVFMYLKEWITWLNWLTSNGIQSLGAVTGEHCDAYLAHRSWSQPRQGSPARRLEPNTVKNFVKPVQAIAFYGMLFRHDRYAPTFIPWDGRPAYQVAGYSAHGENTTQPVPDVLLRPLLANALYHVDVIGPHVADLLAEVQADPLRWTQNLPWVQRFDGDLLASFEALVERYTASSVPLPQLDHRYIGERVARGWDANDPLLAVHIGRLLREIGVCTRLNVSTDVPHPVRSVLETALPTVGLAGVWARDAGLVGHAITGDAIPWTEPLGATEVYRAVSYTFSAATIVTAALTGMRHSELLEIPVGSVRLSEIVPGQFRYRIASKLIKGQPLGGVHDEWIVVEEVYRAITLAERLVSAQHAEPLFGGVSLSSLVDNFRQWCSDPLAQRLGLSEIPDGPVNGRMLRRTLAIAIATRPNGLLAAKIHLKHASVATTEGYAARPGGSQALFRAEIEQEEHNHHLELTKVAFEQYRAGTMPSGPGARELIAAFAHVDSQVQSTPVGAAVIDSERRIENLLRRRAKTLHVGLANFCWFTDPAKALCLRLAGVTDADRPIVGMCDSSRCPQATHHQEHRAVWLDSASTIKAFLGNPRVPKAEKPRLRAEYDRSMRVIDAIDQSAAVPAKELP</sequence>
<name>A0A0D1JPH7_9MYCO</name>
<dbReference type="SUPFAM" id="SSF56349">
    <property type="entry name" value="DNA breaking-rejoining enzymes"/>
    <property type="match status" value="1"/>
</dbReference>
<reference evidence="2 3" key="1">
    <citation type="submission" date="2015-01" db="EMBL/GenBank/DDBJ databases">
        <title>Genome sequence of Mycobacterium llatzerense and Mycobacterium immunogenum recovered from brain abscess.</title>
        <authorList>
            <person name="Greninger A.L."/>
            <person name="Langelier C."/>
            <person name="Cunningham G."/>
            <person name="Chiu C.Y."/>
            <person name="Miller S."/>
        </authorList>
    </citation>
    <scope>NUCLEOTIDE SEQUENCE [LARGE SCALE GENOMIC DNA]</scope>
    <source>
        <strain evidence="2 3">CLUC14</strain>
    </source>
</reference>
<gene>
    <name evidence="2" type="ORF">TL10_24200</name>
</gene>
<evidence type="ECO:0000313" key="2">
    <source>
        <dbReference type="EMBL" id="KIU14484.1"/>
    </source>
</evidence>
<evidence type="ECO:0000313" key="3">
    <source>
        <dbReference type="Proteomes" id="UP000032221"/>
    </source>
</evidence>
<dbReference type="PATRIC" id="fig|280871.6.peg.5010"/>
<dbReference type="Proteomes" id="UP000032221">
    <property type="component" value="Unassembled WGS sequence"/>
</dbReference>
<accession>A0A0D1JPH7</accession>
<dbReference type="RefSeq" id="WP_043987675.1">
    <property type="nucleotide sequence ID" value="NZ_JXST01000043.1"/>
</dbReference>
<proteinExistence type="predicted"/>
<dbReference type="AlphaFoldDB" id="A0A0D1JPH7"/>
<dbReference type="GO" id="GO:0015074">
    <property type="term" value="P:DNA integration"/>
    <property type="evidence" value="ECO:0007669"/>
    <property type="project" value="InterPro"/>
</dbReference>
<comment type="caution">
    <text evidence="2">The sequence shown here is derived from an EMBL/GenBank/DDBJ whole genome shotgun (WGS) entry which is preliminary data.</text>
</comment>
<evidence type="ECO:0008006" key="4">
    <source>
        <dbReference type="Google" id="ProtNLM"/>
    </source>
</evidence>
<evidence type="ECO:0000256" key="1">
    <source>
        <dbReference type="ARBA" id="ARBA00023172"/>
    </source>
</evidence>
<protein>
    <recommendedName>
        <fullName evidence="4">Integrase</fullName>
    </recommendedName>
</protein>
<dbReference type="STRING" id="280871.TL10_24200"/>
<dbReference type="InterPro" id="IPR011010">
    <property type="entry name" value="DNA_brk_join_enz"/>
</dbReference>
<dbReference type="OrthoDB" id="3589776at2"/>
<dbReference type="EMBL" id="JXST01000043">
    <property type="protein sequence ID" value="KIU14484.1"/>
    <property type="molecule type" value="Genomic_DNA"/>
</dbReference>
<dbReference type="GO" id="GO:0006310">
    <property type="term" value="P:DNA recombination"/>
    <property type="evidence" value="ECO:0007669"/>
    <property type="project" value="UniProtKB-KW"/>
</dbReference>
<dbReference type="GO" id="GO:0003677">
    <property type="term" value="F:DNA binding"/>
    <property type="evidence" value="ECO:0007669"/>
    <property type="project" value="InterPro"/>
</dbReference>